<dbReference type="PANTHER" id="PTHR47640:SF10">
    <property type="entry name" value="TRNA SELENOCYSTEINE 1-ASSOCIATED PROTEIN 1-RELATED"/>
    <property type="match status" value="1"/>
</dbReference>
<feature type="compositionally biased region" description="Polar residues" evidence="5">
    <location>
        <begin position="30"/>
        <end position="39"/>
    </location>
</feature>
<dbReference type="Pfam" id="PF00076">
    <property type="entry name" value="RRM_1"/>
    <property type="match status" value="1"/>
</dbReference>
<evidence type="ECO:0000313" key="8">
    <source>
        <dbReference type="EMBL" id="CAH2078243.1"/>
    </source>
</evidence>
<dbReference type="GO" id="GO:0043565">
    <property type="term" value="F:sequence-specific DNA binding"/>
    <property type="evidence" value="ECO:0007669"/>
    <property type="project" value="InterPro"/>
</dbReference>
<name>A0AAU9T6G6_THLAR</name>
<dbReference type="AlphaFoldDB" id="A0AAU9T6G6"/>
<feature type="region of interest" description="Disordered" evidence="5">
    <location>
        <begin position="1"/>
        <end position="39"/>
    </location>
</feature>
<dbReference type="GO" id="GO:0003729">
    <property type="term" value="F:mRNA binding"/>
    <property type="evidence" value="ECO:0007669"/>
    <property type="project" value="InterPro"/>
</dbReference>
<evidence type="ECO:0000256" key="3">
    <source>
        <dbReference type="ARBA" id="ARBA00022884"/>
    </source>
</evidence>
<dbReference type="PROSITE" id="PS51806">
    <property type="entry name" value="DOG1"/>
    <property type="match status" value="1"/>
</dbReference>
<dbReference type="InterPro" id="IPR035979">
    <property type="entry name" value="RBD_domain_sf"/>
</dbReference>
<evidence type="ECO:0008006" key="10">
    <source>
        <dbReference type="Google" id="ProtNLM"/>
    </source>
</evidence>
<evidence type="ECO:0000256" key="1">
    <source>
        <dbReference type="ARBA" id="ARBA00022664"/>
    </source>
</evidence>
<evidence type="ECO:0000256" key="4">
    <source>
        <dbReference type="PROSITE-ProRule" id="PRU00176"/>
    </source>
</evidence>
<feature type="domain" description="RRM" evidence="6">
    <location>
        <begin position="380"/>
        <end position="465"/>
    </location>
</feature>
<reference evidence="8 9" key="1">
    <citation type="submission" date="2022-03" db="EMBL/GenBank/DDBJ databases">
        <authorList>
            <person name="Nunn A."/>
            <person name="Chopra R."/>
            <person name="Nunn A."/>
            <person name="Contreras Garrido A."/>
        </authorList>
    </citation>
    <scope>NUCLEOTIDE SEQUENCE [LARGE SCALE GENOMIC DNA]</scope>
</reference>
<dbReference type="GO" id="GO:0006397">
    <property type="term" value="P:mRNA processing"/>
    <property type="evidence" value="ECO:0007669"/>
    <property type="project" value="UniProtKB-KW"/>
</dbReference>
<evidence type="ECO:0000256" key="2">
    <source>
        <dbReference type="ARBA" id="ARBA00022737"/>
    </source>
</evidence>
<dbReference type="InterPro" id="IPR025422">
    <property type="entry name" value="TGA_domain"/>
</dbReference>
<dbReference type="InterPro" id="IPR012677">
    <property type="entry name" value="Nucleotide-bd_a/b_plait_sf"/>
</dbReference>
<evidence type="ECO:0000259" key="7">
    <source>
        <dbReference type="PROSITE" id="PS51806"/>
    </source>
</evidence>
<sequence length="473" mass="53388">MTERRAAAERNLNDKKKKPLKKSREILRCHSSSSPRKMSDSTFEFDPPVLDFNDFFYRWSRSVTHDCLPLLQQPASSAAPASVPSAAPASVLSAGIQLALGSLKWYYEKLDSFAKTIPYPLFPTWRESLEMPVLFLGDINPYLLTSLFRSITIKENQHSHEELLKNLEDQIAIKVSVLLDQMKEAHIRFAARFSENWVSTYLSQQEGEQRKTVMETAASVDEAAEEDKTAFARVFVGANHLRMEVIKQIVASTDEHLAALFLEALLGIFAGFNYQDESQNSQPASQLMNDQQQPAEPVLDIPKPVPPHYSTFPIMFPHHPPGPVPPPNYAFPYVKLQQHPPVPANFLPRPVPAEPHHGFPFMNQQQHQPVPAHVLHRAEYAMYVGRLSRGVTARVLGETFRARYQSVRAATVKVHDGTEACAGYGFVSFSDEDEKNRAMVDMNDELFCYERLRTGPAVGMPLSTKNFSSFSWD</sequence>
<organism evidence="8 9">
    <name type="scientific">Thlaspi arvense</name>
    <name type="common">Field penny-cress</name>
    <dbReference type="NCBI Taxonomy" id="13288"/>
    <lineage>
        <taxon>Eukaryota</taxon>
        <taxon>Viridiplantae</taxon>
        <taxon>Streptophyta</taxon>
        <taxon>Embryophyta</taxon>
        <taxon>Tracheophyta</taxon>
        <taxon>Spermatophyta</taxon>
        <taxon>Magnoliopsida</taxon>
        <taxon>eudicotyledons</taxon>
        <taxon>Gunneridae</taxon>
        <taxon>Pentapetalae</taxon>
        <taxon>rosids</taxon>
        <taxon>malvids</taxon>
        <taxon>Brassicales</taxon>
        <taxon>Brassicaceae</taxon>
        <taxon>Thlaspideae</taxon>
        <taxon>Thlaspi</taxon>
    </lineage>
</organism>
<dbReference type="Proteomes" id="UP000836841">
    <property type="component" value="Chromosome 7"/>
</dbReference>
<evidence type="ECO:0000259" key="6">
    <source>
        <dbReference type="PROSITE" id="PS50102"/>
    </source>
</evidence>
<dbReference type="PANTHER" id="PTHR47640">
    <property type="entry name" value="TRNA SELENOCYSTEINE 1-ASSOCIATED PROTEIN 1-RELATED-RELATED"/>
    <property type="match status" value="1"/>
</dbReference>
<protein>
    <recommendedName>
        <fullName evidence="10">RRM domain-containing protein</fullName>
    </recommendedName>
</protein>
<accession>A0AAU9T6G6</accession>
<keyword evidence="9" id="KW-1185">Reference proteome</keyword>
<dbReference type="GO" id="GO:0005829">
    <property type="term" value="C:cytosol"/>
    <property type="evidence" value="ECO:0007669"/>
    <property type="project" value="TreeGrafter"/>
</dbReference>
<keyword evidence="3 4" id="KW-0694">RNA-binding</keyword>
<dbReference type="SUPFAM" id="SSF54928">
    <property type="entry name" value="RNA-binding domain, RBD"/>
    <property type="match status" value="1"/>
</dbReference>
<evidence type="ECO:0000256" key="5">
    <source>
        <dbReference type="SAM" id="MobiDB-lite"/>
    </source>
</evidence>
<dbReference type="GO" id="GO:0006351">
    <property type="term" value="P:DNA-templated transcription"/>
    <property type="evidence" value="ECO:0007669"/>
    <property type="project" value="InterPro"/>
</dbReference>
<feature type="domain" description="DOG1" evidence="7">
    <location>
        <begin position="49"/>
        <end position="282"/>
    </location>
</feature>
<dbReference type="Gene3D" id="3.30.70.330">
    <property type="match status" value="1"/>
</dbReference>
<keyword evidence="1" id="KW-0507">mRNA processing</keyword>
<keyword evidence="2" id="KW-0677">Repeat</keyword>
<dbReference type="InterPro" id="IPR000504">
    <property type="entry name" value="RRM_dom"/>
</dbReference>
<dbReference type="InterPro" id="IPR050825">
    <property type="entry name" value="RBM42_RBP45_47-like"/>
</dbReference>
<evidence type="ECO:0000313" key="9">
    <source>
        <dbReference type="Proteomes" id="UP000836841"/>
    </source>
</evidence>
<proteinExistence type="predicted"/>
<dbReference type="SMART" id="SM00360">
    <property type="entry name" value="RRM"/>
    <property type="match status" value="1"/>
</dbReference>
<feature type="compositionally biased region" description="Basic and acidic residues" evidence="5">
    <location>
        <begin position="1"/>
        <end position="14"/>
    </location>
</feature>
<dbReference type="EMBL" id="OU466863">
    <property type="protein sequence ID" value="CAH2078243.1"/>
    <property type="molecule type" value="Genomic_DNA"/>
</dbReference>
<dbReference type="PROSITE" id="PS50102">
    <property type="entry name" value="RRM"/>
    <property type="match status" value="1"/>
</dbReference>
<gene>
    <name evidence="8" type="ORF">TAV2_LOCUS25245</name>
</gene>